<dbReference type="AlphaFoldDB" id="A0A8T2NMF8"/>
<keyword evidence="2" id="KW-1185">Reference proteome</keyword>
<sequence>MCARASGQKRTVWIHNNTPPLPTHSPFGITVPTAESGCRRRPLAWRQAPVERLRAVQQVPIKSNSYPIRINILSHIKNH</sequence>
<evidence type="ECO:0000313" key="2">
    <source>
        <dbReference type="Proteomes" id="UP000824540"/>
    </source>
</evidence>
<comment type="caution">
    <text evidence="1">The sequence shown here is derived from an EMBL/GenBank/DDBJ whole genome shotgun (WGS) entry which is preliminary data.</text>
</comment>
<accession>A0A8T2NMF8</accession>
<proteinExistence type="predicted"/>
<organism evidence="1 2">
    <name type="scientific">Albula glossodonta</name>
    <name type="common">roundjaw bonefish</name>
    <dbReference type="NCBI Taxonomy" id="121402"/>
    <lineage>
        <taxon>Eukaryota</taxon>
        <taxon>Metazoa</taxon>
        <taxon>Chordata</taxon>
        <taxon>Craniata</taxon>
        <taxon>Vertebrata</taxon>
        <taxon>Euteleostomi</taxon>
        <taxon>Actinopterygii</taxon>
        <taxon>Neopterygii</taxon>
        <taxon>Teleostei</taxon>
        <taxon>Albuliformes</taxon>
        <taxon>Albulidae</taxon>
        <taxon>Albula</taxon>
    </lineage>
</organism>
<evidence type="ECO:0000313" key="1">
    <source>
        <dbReference type="EMBL" id="KAG9341204.1"/>
    </source>
</evidence>
<gene>
    <name evidence="1" type="ORF">JZ751_019643</name>
</gene>
<protein>
    <submittedName>
        <fullName evidence="1">Uncharacterized protein</fullName>
    </submittedName>
</protein>
<dbReference type="Proteomes" id="UP000824540">
    <property type="component" value="Unassembled WGS sequence"/>
</dbReference>
<dbReference type="EMBL" id="JAFBMS010000037">
    <property type="protein sequence ID" value="KAG9341204.1"/>
    <property type="molecule type" value="Genomic_DNA"/>
</dbReference>
<name>A0A8T2NMF8_9TELE</name>
<reference evidence="1" key="1">
    <citation type="thesis" date="2021" institute="BYU ScholarsArchive" country="Provo, UT, USA">
        <title>Applications of and Algorithms for Genome Assembly and Genomic Analyses with an Emphasis on Marine Teleosts.</title>
        <authorList>
            <person name="Pickett B.D."/>
        </authorList>
    </citation>
    <scope>NUCLEOTIDE SEQUENCE</scope>
    <source>
        <strain evidence="1">HI-2016</strain>
    </source>
</reference>